<accession>W6Y639</accession>
<evidence type="ECO:0000313" key="3">
    <source>
        <dbReference type="Proteomes" id="UP000053841"/>
    </source>
</evidence>
<evidence type="ECO:0000256" key="1">
    <source>
        <dbReference type="SAM" id="MobiDB-lite"/>
    </source>
</evidence>
<feature type="region of interest" description="Disordered" evidence="1">
    <location>
        <begin position="91"/>
        <end position="142"/>
    </location>
</feature>
<dbReference type="OrthoDB" id="10410146at2759"/>
<protein>
    <submittedName>
        <fullName evidence="2">Uncharacterized protein</fullName>
    </submittedName>
</protein>
<name>W6Y639_COCC2</name>
<dbReference type="AlphaFoldDB" id="W6Y639"/>
<organism evidence="2 3">
    <name type="scientific">Cochliobolus carbonum (strain 26-R-13)</name>
    <name type="common">Maize leaf spot fungus</name>
    <name type="synonym">Bipolaris zeicola</name>
    <dbReference type="NCBI Taxonomy" id="930089"/>
    <lineage>
        <taxon>Eukaryota</taxon>
        <taxon>Fungi</taxon>
        <taxon>Dikarya</taxon>
        <taxon>Ascomycota</taxon>
        <taxon>Pezizomycotina</taxon>
        <taxon>Dothideomycetes</taxon>
        <taxon>Pleosporomycetidae</taxon>
        <taxon>Pleosporales</taxon>
        <taxon>Pleosporineae</taxon>
        <taxon>Pleosporaceae</taxon>
        <taxon>Bipolaris</taxon>
    </lineage>
</organism>
<reference evidence="2 3" key="1">
    <citation type="journal article" date="2013" name="PLoS Genet.">
        <title>Comparative genome structure, secondary metabolite, and effector coding capacity across Cochliobolus pathogens.</title>
        <authorList>
            <person name="Condon B.J."/>
            <person name="Leng Y."/>
            <person name="Wu D."/>
            <person name="Bushley K.E."/>
            <person name="Ohm R.A."/>
            <person name="Otillar R."/>
            <person name="Martin J."/>
            <person name="Schackwitz W."/>
            <person name="Grimwood J."/>
            <person name="MohdZainudin N."/>
            <person name="Xue C."/>
            <person name="Wang R."/>
            <person name="Manning V.A."/>
            <person name="Dhillon B."/>
            <person name="Tu Z.J."/>
            <person name="Steffenson B.J."/>
            <person name="Salamov A."/>
            <person name="Sun H."/>
            <person name="Lowry S."/>
            <person name="LaButti K."/>
            <person name="Han J."/>
            <person name="Copeland A."/>
            <person name="Lindquist E."/>
            <person name="Barry K."/>
            <person name="Schmutz J."/>
            <person name="Baker S.E."/>
            <person name="Ciuffetti L.M."/>
            <person name="Grigoriev I.V."/>
            <person name="Zhong S."/>
            <person name="Turgeon B.G."/>
        </authorList>
    </citation>
    <scope>NUCLEOTIDE SEQUENCE [LARGE SCALE GENOMIC DNA]</scope>
    <source>
        <strain evidence="2 3">26-R-13</strain>
    </source>
</reference>
<dbReference type="GeneID" id="19145984"/>
<keyword evidence="3" id="KW-1185">Reference proteome</keyword>
<dbReference type="Proteomes" id="UP000053841">
    <property type="component" value="Unassembled WGS sequence"/>
</dbReference>
<dbReference type="HOGENOM" id="CLU_1001115_0_0_1"/>
<dbReference type="RefSeq" id="XP_007712372.1">
    <property type="nucleotide sequence ID" value="XM_007714182.1"/>
</dbReference>
<evidence type="ECO:0000313" key="2">
    <source>
        <dbReference type="EMBL" id="EUC33283.1"/>
    </source>
</evidence>
<dbReference type="KEGG" id="bze:COCCADRAFT_26343"/>
<proteinExistence type="predicted"/>
<dbReference type="EMBL" id="KI964613">
    <property type="protein sequence ID" value="EUC33283.1"/>
    <property type="molecule type" value="Genomic_DNA"/>
</dbReference>
<gene>
    <name evidence="2" type="ORF">COCCADRAFT_26343</name>
</gene>
<sequence>MYSPVAQETRGRWLRLDRRRTGLPTLRLTLAHQVHSWQAGGRGLSLIEYDVWRVSPSRSRCSSLDRRHATRRVVCWGEARPVQCAPAWRGGGHGWARQGDPSVNEPCSGQSPHPRRLWAERGSVAAPKEAWKSPARPMGAPRCSMANERPAGEQDDMEASVAMADSLAEGVPDVCRSLADDERIGSRRQNGPAYCLPVLCERPSGLFPIVIGKYLLLGYFTDLRQLGKYSLARLGSCPCRELHCTSTGCRGPVHASLATAVAGLFGFRTHMQGHAAGS</sequence>